<keyword evidence="4" id="KW-0915">Sodium</keyword>
<keyword evidence="5" id="KW-0406">Ion transport</keyword>
<evidence type="ECO:0000256" key="5">
    <source>
        <dbReference type="ARBA" id="ARBA00023065"/>
    </source>
</evidence>
<evidence type="ECO:0000256" key="4">
    <source>
        <dbReference type="ARBA" id="ARBA00023053"/>
    </source>
</evidence>
<dbReference type="CDD" id="cd11492">
    <property type="entry name" value="SLC5sbd_NIS-SMVT"/>
    <property type="match status" value="1"/>
</dbReference>
<dbReference type="Proteomes" id="UP000708208">
    <property type="component" value="Unassembled WGS sequence"/>
</dbReference>
<feature type="transmembrane region" description="Helical" evidence="8">
    <location>
        <begin position="189"/>
        <end position="207"/>
    </location>
</feature>
<proteinExistence type="inferred from homology"/>
<accession>A0A8J2JPR6</accession>
<dbReference type="GO" id="GO:0006814">
    <property type="term" value="P:sodium ion transport"/>
    <property type="evidence" value="ECO:0007669"/>
    <property type="project" value="UniProtKB-KW"/>
</dbReference>
<evidence type="ECO:0008006" key="11">
    <source>
        <dbReference type="Google" id="ProtNLM"/>
    </source>
</evidence>
<dbReference type="EMBL" id="CAJVCH010112746">
    <property type="protein sequence ID" value="CAG7724702.1"/>
    <property type="molecule type" value="Genomic_DNA"/>
</dbReference>
<feature type="transmembrane region" description="Helical" evidence="8">
    <location>
        <begin position="379"/>
        <end position="401"/>
    </location>
</feature>
<evidence type="ECO:0000256" key="6">
    <source>
        <dbReference type="ARBA" id="ARBA00023201"/>
    </source>
</evidence>
<keyword evidence="3" id="KW-1003">Cell membrane</keyword>
<protein>
    <recommendedName>
        <fullName evidence="11">Sodium-coupled monocarboxylate transporter 1</fullName>
    </recommendedName>
</protein>
<feature type="transmembrane region" description="Helical" evidence="8">
    <location>
        <begin position="278"/>
        <end position="301"/>
    </location>
</feature>
<dbReference type="OrthoDB" id="6132759at2759"/>
<feature type="transmembrane region" description="Helical" evidence="8">
    <location>
        <begin position="13"/>
        <end position="32"/>
    </location>
</feature>
<comment type="caution">
    <text evidence="9">The sequence shown here is derived from an EMBL/GenBank/DDBJ whole genome shotgun (WGS) entry which is preliminary data.</text>
</comment>
<evidence type="ECO:0000313" key="10">
    <source>
        <dbReference type="Proteomes" id="UP000708208"/>
    </source>
</evidence>
<evidence type="ECO:0000256" key="1">
    <source>
        <dbReference type="ARBA" id="ARBA00004651"/>
    </source>
</evidence>
<dbReference type="InterPro" id="IPR001734">
    <property type="entry name" value="Na/solute_symporter"/>
</dbReference>
<feature type="transmembrane region" description="Helical" evidence="8">
    <location>
        <begin position="83"/>
        <end position="106"/>
    </location>
</feature>
<comment type="subcellular location">
    <subcellularLocation>
        <location evidence="1">Cell membrane</location>
        <topology evidence="1">Multi-pass membrane protein</topology>
    </subcellularLocation>
</comment>
<keyword evidence="10" id="KW-1185">Reference proteome</keyword>
<dbReference type="InterPro" id="IPR051163">
    <property type="entry name" value="Sodium:Solute_Symporter_SSF"/>
</dbReference>
<feature type="transmembrane region" description="Helical" evidence="8">
    <location>
        <begin position="407"/>
        <end position="429"/>
    </location>
</feature>
<evidence type="ECO:0000256" key="8">
    <source>
        <dbReference type="SAM" id="Phobius"/>
    </source>
</evidence>
<feature type="transmembrane region" description="Helical" evidence="8">
    <location>
        <begin position="238"/>
        <end position="257"/>
    </location>
</feature>
<comment type="similarity">
    <text evidence="7">Belongs to the sodium:solute symporter (SSF) (TC 2.A.21) family.</text>
</comment>
<feature type="transmembrane region" description="Helical" evidence="8">
    <location>
        <begin position="158"/>
        <end position="177"/>
    </location>
</feature>
<evidence type="ECO:0000256" key="7">
    <source>
        <dbReference type="RuleBase" id="RU362091"/>
    </source>
</evidence>
<feature type="transmembrane region" description="Helical" evidence="8">
    <location>
        <begin position="332"/>
        <end position="358"/>
    </location>
</feature>
<keyword evidence="8" id="KW-0812">Transmembrane</keyword>
<gene>
    <name evidence="9" type="ORF">AFUS01_LOCUS13703</name>
</gene>
<dbReference type="PROSITE" id="PS50283">
    <property type="entry name" value="NA_SOLUT_SYMP_3"/>
    <property type="match status" value="1"/>
</dbReference>
<name>A0A8J2JPR6_9HEXA</name>
<keyword evidence="8" id="KW-0472">Membrane</keyword>
<keyword evidence="2" id="KW-0813">Transport</keyword>
<sequence>MEQEKVSLEWPEYVVFAFTLSISAIIGIYYGFFGTKQKSTTEYLLANREMSAWPVSMSLVCSAVSAITILGNPVETYLYGTPTMWIIFTYIPFTLSLAFLYLPVYFRLKVNSAYEYIELRFNSTVRTTVSLIAIVQLIVSMAIAVYAPSLAINQVTGISTRISTAVIYLVCVFYSTLGGLKAVLWTDVFQAFVMLASVLVTLIIGLGDVGGLSEAWKLAGDAGRLEFFNFDVDPRTRHTFWTEIIGGYFFLLPTYAATQIQIQRFLSMPTLAEARKSLVLNAIGLTVIVGLTFFTGLVVFARYSNCDPITAKYVSKSDQLLPFFVVDSVRDIPGLIGLFVAGITCASMSTLSSGLSALTSIATYDYINKFYPKLSDAKLSFISKVNCLLFGMISYLFIFVVENMGDILPATSAILGIFLGPILGLFSLGMFFPSANAKGSLFGMILAIALMLTFVIGNQVASGQGLLPDQRLPLRTDECMDTSNGTSTTQATSNFPWDWEGTDWKNKDDRLLVKFLSTSYLWYTCMGCVLSVFLGLLISMLLRILSEGEKALKVKRDHLSPPVVWLWQRTFPQLLDSWLDSSSDLTLDKMESE</sequence>
<evidence type="ECO:0000256" key="2">
    <source>
        <dbReference type="ARBA" id="ARBA00022448"/>
    </source>
</evidence>
<feature type="transmembrane region" description="Helical" evidence="8">
    <location>
        <begin position="520"/>
        <end position="545"/>
    </location>
</feature>
<feature type="transmembrane region" description="Helical" evidence="8">
    <location>
        <begin position="441"/>
        <end position="461"/>
    </location>
</feature>
<dbReference type="PANTHER" id="PTHR42985:SF39">
    <property type="entry name" value="GH10366P"/>
    <property type="match status" value="1"/>
</dbReference>
<organism evidence="9 10">
    <name type="scientific">Allacma fusca</name>
    <dbReference type="NCBI Taxonomy" id="39272"/>
    <lineage>
        <taxon>Eukaryota</taxon>
        <taxon>Metazoa</taxon>
        <taxon>Ecdysozoa</taxon>
        <taxon>Arthropoda</taxon>
        <taxon>Hexapoda</taxon>
        <taxon>Collembola</taxon>
        <taxon>Symphypleona</taxon>
        <taxon>Sminthuridae</taxon>
        <taxon>Allacma</taxon>
    </lineage>
</organism>
<evidence type="ECO:0000313" key="9">
    <source>
        <dbReference type="EMBL" id="CAG7724702.1"/>
    </source>
</evidence>
<reference evidence="9" key="1">
    <citation type="submission" date="2021-06" db="EMBL/GenBank/DDBJ databases">
        <authorList>
            <person name="Hodson N. C."/>
            <person name="Mongue J. A."/>
            <person name="Jaron S. K."/>
        </authorList>
    </citation>
    <scope>NUCLEOTIDE SEQUENCE</scope>
</reference>
<dbReference type="PANTHER" id="PTHR42985">
    <property type="entry name" value="SODIUM-COUPLED MONOCARBOXYLATE TRANSPORTER"/>
    <property type="match status" value="1"/>
</dbReference>
<dbReference type="GO" id="GO:0015293">
    <property type="term" value="F:symporter activity"/>
    <property type="evidence" value="ECO:0007669"/>
    <property type="project" value="TreeGrafter"/>
</dbReference>
<dbReference type="Pfam" id="PF00474">
    <property type="entry name" value="SSF"/>
    <property type="match status" value="1"/>
</dbReference>
<feature type="transmembrane region" description="Helical" evidence="8">
    <location>
        <begin position="52"/>
        <end position="71"/>
    </location>
</feature>
<keyword evidence="6" id="KW-0739">Sodium transport</keyword>
<dbReference type="NCBIfam" id="TIGR00813">
    <property type="entry name" value="sss"/>
    <property type="match status" value="1"/>
</dbReference>
<keyword evidence="8" id="KW-1133">Transmembrane helix</keyword>
<evidence type="ECO:0000256" key="3">
    <source>
        <dbReference type="ARBA" id="ARBA00022475"/>
    </source>
</evidence>
<feature type="transmembrane region" description="Helical" evidence="8">
    <location>
        <begin position="127"/>
        <end position="146"/>
    </location>
</feature>
<dbReference type="AlphaFoldDB" id="A0A8J2JPR6"/>
<dbReference type="GO" id="GO:0005886">
    <property type="term" value="C:plasma membrane"/>
    <property type="evidence" value="ECO:0007669"/>
    <property type="project" value="UniProtKB-SubCell"/>
</dbReference>